<feature type="transmembrane region" description="Helical" evidence="8">
    <location>
        <begin position="282"/>
        <end position="301"/>
    </location>
</feature>
<evidence type="ECO:0008006" key="11">
    <source>
        <dbReference type="Google" id="ProtNLM"/>
    </source>
</evidence>
<dbReference type="GO" id="GO:0016763">
    <property type="term" value="F:pentosyltransferase activity"/>
    <property type="evidence" value="ECO:0007669"/>
    <property type="project" value="TreeGrafter"/>
</dbReference>
<proteinExistence type="predicted"/>
<dbReference type="GO" id="GO:0005886">
    <property type="term" value="C:plasma membrane"/>
    <property type="evidence" value="ECO:0007669"/>
    <property type="project" value="UniProtKB-SubCell"/>
</dbReference>
<keyword evidence="6 8" id="KW-1133">Transmembrane helix</keyword>
<comment type="subcellular location">
    <subcellularLocation>
        <location evidence="1">Cell membrane</location>
        <topology evidence="1">Multi-pass membrane protein</topology>
    </subcellularLocation>
</comment>
<keyword evidence="5 8" id="KW-0812">Transmembrane</keyword>
<dbReference type="RefSeq" id="WP_094967624.1">
    <property type="nucleotide sequence ID" value="NZ_NGJN01000002.1"/>
</dbReference>
<comment type="caution">
    <text evidence="9">The sequence shown here is derived from an EMBL/GenBank/DDBJ whole genome shotgun (WGS) entry which is preliminary data.</text>
</comment>
<evidence type="ECO:0000313" key="10">
    <source>
        <dbReference type="Proteomes" id="UP000216840"/>
    </source>
</evidence>
<organism evidence="9 10">
    <name type="scientific">Winogradskyella aurantia</name>
    <dbReference type="NCBI Taxonomy" id="1915063"/>
    <lineage>
        <taxon>Bacteria</taxon>
        <taxon>Pseudomonadati</taxon>
        <taxon>Bacteroidota</taxon>
        <taxon>Flavobacteriia</taxon>
        <taxon>Flavobacteriales</taxon>
        <taxon>Flavobacteriaceae</taxon>
        <taxon>Winogradskyella</taxon>
    </lineage>
</organism>
<feature type="transmembrane region" description="Helical" evidence="8">
    <location>
        <begin position="331"/>
        <end position="348"/>
    </location>
</feature>
<keyword evidence="4" id="KW-0808">Transferase</keyword>
<feature type="transmembrane region" description="Helical" evidence="8">
    <location>
        <begin position="12"/>
        <end position="39"/>
    </location>
</feature>
<accession>A0A265UXJ4</accession>
<name>A0A265UXJ4_9FLAO</name>
<feature type="transmembrane region" description="Helical" evidence="8">
    <location>
        <begin position="109"/>
        <end position="126"/>
    </location>
</feature>
<evidence type="ECO:0000256" key="7">
    <source>
        <dbReference type="ARBA" id="ARBA00023136"/>
    </source>
</evidence>
<dbReference type="AlphaFoldDB" id="A0A265UXJ4"/>
<evidence type="ECO:0000313" key="9">
    <source>
        <dbReference type="EMBL" id="OZV70035.1"/>
    </source>
</evidence>
<evidence type="ECO:0000256" key="2">
    <source>
        <dbReference type="ARBA" id="ARBA00022475"/>
    </source>
</evidence>
<feature type="transmembrane region" description="Helical" evidence="8">
    <location>
        <begin position="157"/>
        <end position="180"/>
    </location>
</feature>
<keyword evidence="10" id="KW-1185">Reference proteome</keyword>
<keyword evidence="3" id="KW-0328">Glycosyltransferase</keyword>
<dbReference type="PANTHER" id="PTHR33908:SF11">
    <property type="entry name" value="MEMBRANE PROTEIN"/>
    <property type="match status" value="1"/>
</dbReference>
<feature type="transmembrane region" description="Helical" evidence="8">
    <location>
        <begin position="83"/>
        <end position="102"/>
    </location>
</feature>
<feature type="transmembrane region" description="Helical" evidence="8">
    <location>
        <begin position="200"/>
        <end position="219"/>
    </location>
</feature>
<dbReference type="InterPro" id="IPR050297">
    <property type="entry name" value="LipidA_mod_glycosyltrf_83"/>
</dbReference>
<evidence type="ECO:0000256" key="1">
    <source>
        <dbReference type="ARBA" id="ARBA00004651"/>
    </source>
</evidence>
<evidence type="ECO:0000256" key="5">
    <source>
        <dbReference type="ARBA" id="ARBA00022692"/>
    </source>
</evidence>
<feature type="transmembrane region" description="Helical" evidence="8">
    <location>
        <begin position="132"/>
        <end position="150"/>
    </location>
</feature>
<keyword evidence="7 8" id="KW-0472">Membrane</keyword>
<evidence type="ECO:0000256" key="6">
    <source>
        <dbReference type="ARBA" id="ARBA00022989"/>
    </source>
</evidence>
<evidence type="ECO:0000256" key="3">
    <source>
        <dbReference type="ARBA" id="ARBA00022676"/>
    </source>
</evidence>
<gene>
    <name evidence="9" type="ORF">CA834_05300</name>
</gene>
<dbReference type="OrthoDB" id="1493420at2"/>
<evidence type="ECO:0000256" key="4">
    <source>
        <dbReference type="ARBA" id="ARBA00022679"/>
    </source>
</evidence>
<feature type="transmembrane region" description="Helical" evidence="8">
    <location>
        <begin position="256"/>
        <end position="276"/>
    </location>
</feature>
<reference evidence="9 10" key="1">
    <citation type="submission" date="2017-05" db="EMBL/GenBank/DDBJ databases">
        <title>The draft genome sequence of Idiomarina salinarum WNB302.</title>
        <authorList>
            <person name="Sun Y."/>
            <person name="Chen B."/>
            <person name="Du Z."/>
        </authorList>
    </citation>
    <scope>NUCLEOTIDE SEQUENCE [LARGE SCALE GENOMIC DNA]</scope>
    <source>
        <strain evidence="9 10">WNB302</strain>
    </source>
</reference>
<sequence length="464" mass="53307">MSKTIKLNYLSIFLGIALVTSAVVFLVFPFVSYDSGYYLSMMREMHAGQLYFKEIASPYNPMAIVLMGLSFFFSTTYSFEISLFINLSAIASSSFVLYHIMGLINKNKALNLFLSLSFIALCFIYDGNHLVLEPFSVLFQLMALYFYLKFKTTHNKVLIFITGLCIACSFLSKQYGLFILLPVGLDLLWQQRGKQLFKSILFLTLGVLLPIALMYIYYVSFGIEFIEFLEFILGQGVKLDSGSGTGLNATFKFRHLLNAFLYIPIVFLLPILLFKTKKNKDLFFYSLLVICSLSPFLFGAYDHYYQYIFAYILLLLVHGLTYSSIEVPKTLFLVVLILGVVKISFKLVSEMKHQIEDSNIQQNNKRILKDIIPQKSTVYLSGVSPAFYFLGDYKSINLNRIGFSFPGYFYPKTIVNNLKSGYYLIITDAYLDDYKNYFQLFEIEHYSLVGEDNTTIPIMVLKKR</sequence>
<evidence type="ECO:0000256" key="8">
    <source>
        <dbReference type="SAM" id="Phobius"/>
    </source>
</evidence>
<keyword evidence="2" id="KW-1003">Cell membrane</keyword>
<feature type="transmembrane region" description="Helical" evidence="8">
    <location>
        <begin position="308"/>
        <end position="325"/>
    </location>
</feature>
<protein>
    <recommendedName>
        <fullName evidence="11">Glycosyltransferase RgtA/B/C/D-like domain-containing protein</fullName>
    </recommendedName>
</protein>
<dbReference type="EMBL" id="NGJN01000002">
    <property type="protein sequence ID" value="OZV70035.1"/>
    <property type="molecule type" value="Genomic_DNA"/>
</dbReference>
<dbReference type="Proteomes" id="UP000216840">
    <property type="component" value="Unassembled WGS sequence"/>
</dbReference>
<dbReference type="GO" id="GO:0009103">
    <property type="term" value="P:lipopolysaccharide biosynthetic process"/>
    <property type="evidence" value="ECO:0007669"/>
    <property type="project" value="UniProtKB-ARBA"/>
</dbReference>
<dbReference type="PANTHER" id="PTHR33908">
    <property type="entry name" value="MANNOSYLTRANSFERASE YKCB-RELATED"/>
    <property type="match status" value="1"/>
</dbReference>